<feature type="repeat" description="ANK" evidence="3">
    <location>
        <begin position="1"/>
        <end position="30"/>
    </location>
</feature>
<dbReference type="PROSITE" id="PS50088">
    <property type="entry name" value="ANK_REPEAT"/>
    <property type="match status" value="2"/>
</dbReference>
<organism evidence="4 5">
    <name type="scientific">Lophiostoma macrostomum CBS 122681</name>
    <dbReference type="NCBI Taxonomy" id="1314788"/>
    <lineage>
        <taxon>Eukaryota</taxon>
        <taxon>Fungi</taxon>
        <taxon>Dikarya</taxon>
        <taxon>Ascomycota</taxon>
        <taxon>Pezizomycotina</taxon>
        <taxon>Dothideomycetes</taxon>
        <taxon>Pleosporomycetidae</taxon>
        <taxon>Pleosporales</taxon>
        <taxon>Lophiostomataceae</taxon>
        <taxon>Lophiostoma</taxon>
    </lineage>
</organism>
<proteinExistence type="predicted"/>
<dbReference type="SMART" id="SM00248">
    <property type="entry name" value="ANK"/>
    <property type="match status" value="2"/>
</dbReference>
<name>A0A6A6SVC8_9PLEO</name>
<dbReference type="PANTHER" id="PTHR24201">
    <property type="entry name" value="ANK_REP_REGION DOMAIN-CONTAINING PROTEIN"/>
    <property type="match status" value="1"/>
</dbReference>
<feature type="non-terminal residue" evidence="4">
    <location>
        <position position="1"/>
    </location>
</feature>
<dbReference type="EMBL" id="MU004420">
    <property type="protein sequence ID" value="KAF2651686.1"/>
    <property type="molecule type" value="Genomic_DNA"/>
</dbReference>
<dbReference type="Pfam" id="PF12796">
    <property type="entry name" value="Ank_2"/>
    <property type="match status" value="1"/>
</dbReference>
<dbReference type="Proteomes" id="UP000799324">
    <property type="component" value="Unassembled WGS sequence"/>
</dbReference>
<evidence type="ECO:0000256" key="3">
    <source>
        <dbReference type="PROSITE-ProRule" id="PRU00023"/>
    </source>
</evidence>
<keyword evidence="1" id="KW-0677">Repeat</keyword>
<keyword evidence="5" id="KW-1185">Reference proteome</keyword>
<evidence type="ECO:0000256" key="1">
    <source>
        <dbReference type="ARBA" id="ARBA00022737"/>
    </source>
</evidence>
<dbReference type="SUPFAM" id="SSF48403">
    <property type="entry name" value="Ankyrin repeat"/>
    <property type="match status" value="1"/>
</dbReference>
<dbReference type="InterPro" id="IPR050776">
    <property type="entry name" value="Ank_Repeat/CDKN_Inhibitor"/>
</dbReference>
<keyword evidence="2 3" id="KW-0040">ANK repeat</keyword>
<evidence type="ECO:0000313" key="4">
    <source>
        <dbReference type="EMBL" id="KAF2651686.1"/>
    </source>
</evidence>
<dbReference type="OrthoDB" id="20872at2759"/>
<feature type="repeat" description="ANK" evidence="3">
    <location>
        <begin position="31"/>
        <end position="63"/>
    </location>
</feature>
<dbReference type="AlphaFoldDB" id="A0A6A6SVC8"/>
<dbReference type="PROSITE" id="PS50297">
    <property type="entry name" value="ANK_REP_REGION"/>
    <property type="match status" value="2"/>
</dbReference>
<dbReference type="InterPro" id="IPR036770">
    <property type="entry name" value="Ankyrin_rpt-contain_sf"/>
</dbReference>
<dbReference type="Gene3D" id="1.25.40.20">
    <property type="entry name" value="Ankyrin repeat-containing domain"/>
    <property type="match status" value="2"/>
</dbReference>
<evidence type="ECO:0000256" key="2">
    <source>
        <dbReference type="ARBA" id="ARBA00023043"/>
    </source>
</evidence>
<evidence type="ECO:0000313" key="5">
    <source>
        <dbReference type="Proteomes" id="UP000799324"/>
    </source>
</evidence>
<feature type="non-terminal residue" evidence="4">
    <location>
        <position position="69"/>
    </location>
</feature>
<gene>
    <name evidence="4" type="ORF">K491DRAFT_557184</name>
</gene>
<protein>
    <submittedName>
        <fullName evidence="4">Ankyrin</fullName>
    </submittedName>
</protein>
<reference evidence="4" key="1">
    <citation type="journal article" date="2020" name="Stud. Mycol.">
        <title>101 Dothideomycetes genomes: a test case for predicting lifestyles and emergence of pathogens.</title>
        <authorList>
            <person name="Haridas S."/>
            <person name="Albert R."/>
            <person name="Binder M."/>
            <person name="Bloem J."/>
            <person name="Labutti K."/>
            <person name="Salamov A."/>
            <person name="Andreopoulos B."/>
            <person name="Baker S."/>
            <person name="Barry K."/>
            <person name="Bills G."/>
            <person name="Bluhm B."/>
            <person name="Cannon C."/>
            <person name="Castanera R."/>
            <person name="Culley D."/>
            <person name="Daum C."/>
            <person name="Ezra D."/>
            <person name="Gonzalez J."/>
            <person name="Henrissat B."/>
            <person name="Kuo A."/>
            <person name="Liang C."/>
            <person name="Lipzen A."/>
            <person name="Lutzoni F."/>
            <person name="Magnuson J."/>
            <person name="Mondo S."/>
            <person name="Nolan M."/>
            <person name="Ohm R."/>
            <person name="Pangilinan J."/>
            <person name="Park H.-J."/>
            <person name="Ramirez L."/>
            <person name="Alfaro M."/>
            <person name="Sun H."/>
            <person name="Tritt A."/>
            <person name="Yoshinaga Y."/>
            <person name="Zwiers L.-H."/>
            <person name="Turgeon B."/>
            <person name="Goodwin S."/>
            <person name="Spatafora J."/>
            <person name="Crous P."/>
            <person name="Grigoriev I."/>
        </authorList>
    </citation>
    <scope>NUCLEOTIDE SEQUENCE</scope>
    <source>
        <strain evidence="4">CBS 122681</strain>
    </source>
</reference>
<accession>A0A6A6SVC8</accession>
<sequence>TPLGWASEMGSTESAKKLLEAGADPNVFEHDGWSALHWAARNGHLDVLKLLLSYGARTEVRDSRGHTPL</sequence>
<dbReference type="InterPro" id="IPR002110">
    <property type="entry name" value="Ankyrin_rpt"/>
</dbReference>